<organism evidence="1 2">
    <name type="scientific">Enterospora canceri</name>
    <dbReference type="NCBI Taxonomy" id="1081671"/>
    <lineage>
        <taxon>Eukaryota</taxon>
        <taxon>Fungi</taxon>
        <taxon>Fungi incertae sedis</taxon>
        <taxon>Microsporidia</taxon>
        <taxon>Enterocytozoonidae</taxon>
        <taxon>Enterospora</taxon>
    </lineage>
</organism>
<name>A0A1Y1S9B1_9MICR</name>
<gene>
    <name evidence="1" type="ORF">ECANGB1_2347</name>
</gene>
<accession>A0A1Y1S9B1</accession>
<protein>
    <submittedName>
        <fullName evidence="1">Uncharacterized protein</fullName>
    </submittedName>
</protein>
<dbReference type="AlphaFoldDB" id="A0A1Y1S9B1"/>
<proteinExistence type="predicted"/>
<sequence>MIEKFYTLDNRAPYTFVKGSLDSFVLDNVLIKDTDISDLCVHWGNGEKPMEIEMYRVLSKNSDPQTVLKGEIDNLFDPDYWPEREKEVRDLLLLQSEEDFDDAKKRAIAELEKTDYRNNFSDLPRQIWYQIYLYIRELKSEFCNLSIKDRKKAIVKVNMNQQAYWRITKLFDEADDE</sequence>
<reference evidence="1 2" key="1">
    <citation type="journal article" date="2017" name="Environ. Microbiol.">
        <title>Decay of the glycolytic pathway and adaptation to intranuclear parasitism within Enterocytozoonidae microsporidia.</title>
        <authorList>
            <person name="Wiredu Boakye D."/>
            <person name="Jaroenlak P."/>
            <person name="Prachumwat A."/>
            <person name="Williams T.A."/>
            <person name="Bateman K.S."/>
            <person name="Itsathitphaisarn O."/>
            <person name="Sritunyalucksana K."/>
            <person name="Paszkiewicz K.H."/>
            <person name="Moore K.A."/>
            <person name="Stentiford G.D."/>
            <person name="Williams B.A."/>
        </authorList>
    </citation>
    <scope>NUCLEOTIDE SEQUENCE [LARGE SCALE GENOMIC DNA]</scope>
    <source>
        <strain evidence="1 2">GB1</strain>
    </source>
</reference>
<dbReference type="EMBL" id="LWDP01000009">
    <property type="protein sequence ID" value="ORD94777.1"/>
    <property type="molecule type" value="Genomic_DNA"/>
</dbReference>
<dbReference type="VEuPathDB" id="MicrosporidiaDB:ECANGB1_2347"/>
<comment type="caution">
    <text evidence="1">The sequence shown here is derived from an EMBL/GenBank/DDBJ whole genome shotgun (WGS) entry which is preliminary data.</text>
</comment>
<evidence type="ECO:0000313" key="2">
    <source>
        <dbReference type="Proteomes" id="UP000192639"/>
    </source>
</evidence>
<keyword evidence="2" id="KW-1185">Reference proteome</keyword>
<evidence type="ECO:0000313" key="1">
    <source>
        <dbReference type="EMBL" id="ORD94777.1"/>
    </source>
</evidence>
<dbReference type="Proteomes" id="UP000192639">
    <property type="component" value="Unassembled WGS sequence"/>
</dbReference>